<reference evidence="3 4" key="1">
    <citation type="submission" date="2024-07" db="EMBL/GenBank/DDBJ databases">
        <authorList>
            <person name="Thanompreechachai J."/>
            <person name="Duangmal K."/>
        </authorList>
    </citation>
    <scope>NUCLEOTIDE SEQUENCE [LARGE SCALE GENOMIC DNA]</scope>
    <source>
        <strain evidence="3 4">TBRC 1896</strain>
    </source>
</reference>
<dbReference type="RefSeq" id="WP_370717582.1">
    <property type="nucleotide sequence ID" value="NZ_JBGGTQ010000002.1"/>
</dbReference>
<proteinExistence type="predicted"/>
<sequence>MTGDGTGERIERAAHEAAQGARLPSAAEVVRRGDLRRRRARTTRVAAVALVVVAGGGGWWLAQDGPDRGVPTLRADAGYVSTGADGALTTTTDPAGATRFTVTAGDGAAEWTPGG</sequence>
<evidence type="ECO:0000313" key="4">
    <source>
        <dbReference type="Proteomes" id="UP001566476"/>
    </source>
</evidence>
<protein>
    <submittedName>
        <fullName evidence="3">Uncharacterized protein</fullName>
    </submittedName>
</protein>
<keyword evidence="2" id="KW-0812">Transmembrane</keyword>
<feature type="region of interest" description="Disordered" evidence="1">
    <location>
        <begin position="1"/>
        <end position="25"/>
    </location>
</feature>
<gene>
    <name evidence="3" type="ORF">AB2L28_04755</name>
</gene>
<keyword evidence="2" id="KW-1133">Transmembrane helix</keyword>
<feature type="transmembrane region" description="Helical" evidence="2">
    <location>
        <begin position="45"/>
        <end position="62"/>
    </location>
</feature>
<accession>A0ABV4HYP7</accession>
<organism evidence="3 4">
    <name type="scientific">Kineococcus mangrovi</name>
    <dbReference type="NCBI Taxonomy" id="1660183"/>
    <lineage>
        <taxon>Bacteria</taxon>
        <taxon>Bacillati</taxon>
        <taxon>Actinomycetota</taxon>
        <taxon>Actinomycetes</taxon>
        <taxon>Kineosporiales</taxon>
        <taxon>Kineosporiaceae</taxon>
        <taxon>Kineococcus</taxon>
    </lineage>
</organism>
<dbReference type="EMBL" id="JBGGTQ010000002">
    <property type="protein sequence ID" value="MEZ0491542.1"/>
    <property type="molecule type" value="Genomic_DNA"/>
</dbReference>
<feature type="compositionally biased region" description="Basic and acidic residues" evidence="1">
    <location>
        <begin position="1"/>
        <end position="15"/>
    </location>
</feature>
<keyword evidence="4" id="KW-1185">Reference proteome</keyword>
<name>A0ABV4HYP7_9ACTN</name>
<evidence type="ECO:0000313" key="3">
    <source>
        <dbReference type="EMBL" id="MEZ0491542.1"/>
    </source>
</evidence>
<evidence type="ECO:0000256" key="1">
    <source>
        <dbReference type="SAM" id="MobiDB-lite"/>
    </source>
</evidence>
<evidence type="ECO:0000256" key="2">
    <source>
        <dbReference type="SAM" id="Phobius"/>
    </source>
</evidence>
<dbReference type="Proteomes" id="UP001566476">
    <property type="component" value="Unassembled WGS sequence"/>
</dbReference>
<comment type="caution">
    <text evidence="3">The sequence shown here is derived from an EMBL/GenBank/DDBJ whole genome shotgun (WGS) entry which is preliminary data.</text>
</comment>
<keyword evidence="2" id="KW-0472">Membrane</keyword>